<comment type="function">
    <text evidence="3">Part of the endoplasmic reticulum membrane protein complex (EMC) that enables the energy-independent insertion into endoplasmic reticulum membranes of newly synthesized membrane proteins.</text>
</comment>
<dbReference type="Pfam" id="PF22890">
    <property type="entry name" value="TPR_EMC2"/>
    <property type="match status" value="1"/>
</dbReference>
<sequence length="221" mass="24713">MDCGDGDLARKCVGDLEKAFPKSIRVSRLRGMLLEMQGKFELAEEKYSILLERDPQNYRVMKRMCGLAKSRGNVPAAISACIAYLKVNAVDKEAWEELADLYLSQGMCKQAAYCMEEILLLDPFVGASHRKYADILYTLGGNENLATALKYYSSAIKFSNGKDLRAMYGVCLCYANLASSKAFVKKAEDDELHRLSVDLILKTYQARNTNGKYEIVKAVLS</sequence>
<dbReference type="InterPro" id="IPR055217">
    <property type="entry name" value="TPR_EMC2"/>
</dbReference>
<keyword evidence="2" id="KW-0802">TPR repeat</keyword>
<evidence type="ECO:0000313" key="5">
    <source>
        <dbReference type="EMBL" id="CAE0608678.1"/>
    </source>
</evidence>
<comment type="similarity">
    <text evidence="3">Belongs to the EMC2 family.</text>
</comment>
<dbReference type="PANTHER" id="PTHR12760">
    <property type="entry name" value="TETRATRICOPEPTIDE REPEAT PROTEIN"/>
    <property type="match status" value="1"/>
</dbReference>
<dbReference type="EMBL" id="HBIS01002798">
    <property type="protein sequence ID" value="CAE0608678.1"/>
    <property type="molecule type" value="Transcribed_RNA"/>
</dbReference>
<dbReference type="GO" id="GO:0072546">
    <property type="term" value="C:EMC complex"/>
    <property type="evidence" value="ECO:0007669"/>
    <property type="project" value="UniProtKB-UniRule"/>
</dbReference>
<name>A0A7S3UCZ3_9CHLO</name>
<evidence type="ECO:0000256" key="2">
    <source>
        <dbReference type="ARBA" id="ARBA00022803"/>
    </source>
</evidence>
<evidence type="ECO:0000259" key="4">
    <source>
        <dbReference type="Pfam" id="PF22890"/>
    </source>
</evidence>
<keyword evidence="1" id="KW-0677">Repeat</keyword>
<evidence type="ECO:0000256" key="1">
    <source>
        <dbReference type="ARBA" id="ARBA00022737"/>
    </source>
</evidence>
<organism evidence="5">
    <name type="scientific">Picocystis salinarum</name>
    <dbReference type="NCBI Taxonomy" id="88271"/>
    <lineage>
        <taxon>Eukaryota</taxon>
        <taxon>Viridiplantae</taxon>
        <taxon>Chlorophyta</taxon>
        <taxon>Picocystophyceae</taxon>
        <taxon>Picocystales</taxon>
        <taxon>Picocystaceae</taxon>
        <taxon>Picocystis</taxon>
    </lineage>
</organism>
<keyword evidence="3" id="KW-0472">Membrane</keyword>
<feature type="domain" description="EMC2 TPR-like" evidence="4">
    <location>
        <begin position="27"/>
        <end position="135"/>
    </location>
</feature>
<accession>A0A7S3UCZ3</accession>
<gene>
    <name evidence="5" type="ORF">PSAL00342_LOCUS2497</name>
</gene>
<dbReference type="SMART" id="SM00028">
    <property type="entry name" value="TPR"/>
    <property type="match status" value="2"/>
</dbReference>
<protein>
    <recommendedName>
        <fullName evidence="3">ER membrane protein complex subunit 2</fullName>
    </recommendedName>
</protein>
<keyword evidence="3" id="KW-0256">Endoplasmic reticulum</keyword>
<comment type="subcellular location">
    <subcellularLocation>
        <location evidence="3">Endoplasmic reticulum membrane</location>
        <topology evidence="3">Peripheral membrane protein</topology>
        <orientation evidence="3">Cytoplasmic side</orientation>
    </subcellularLocation>
</comment>
<dbReference type="InterPro" id="IPR039856">
    <property type="entry name" value="EMC2-like"/>
</dbReference>
<reference evidence="5" key="1">
    <citation type="submission" date="2021-01" db="EMBL/GenBank/DDBJ databases">
        <authorList>
            <person name="Corre E."/>
            <person name="Pelletier E."/>
            <person name="Niang G."/>
            <person name="Scheremetjew M."/>
            <person name="Finn R."/>
            <person name="Kale V."/>
            <person name="Holt S."/>
            <person name="Cochrane G."/>
            <person name="Meng A."/>
            <person name="Brown T."/>
            <person name="Cohen L."/>
        </authorList>
    </citation>
    <scope>NUCLEOTIDE SEQUENCE</scope>
    <source>
        <strain evidence="5">CCMP1897</strain>
    </source>
</reference>
<proteinExistence type="inferred from homology"/>
<dbReference type="InterPro" id="IPR019734">
    <property type="entry name" value="TPR_rpt"/>
</dbReference>
<dbReference type="AlphaFoldDB" id="A0A7S3UCZ3"/>
<dbReference type="SUPFAM" id="SSF48452">
    <property type="entry name" value="TPR-like"/>
    <property type="match status" value="1"/>
</dbReference>
<evidence type="ECO:0000256" key="3">
    <source>
        <dbReference type="RuleBase" id="RU367091"/>
    </source>
</evidence>
<dbReference type="InterPro" id="IPR011990">
    <property type="entry name" value="TPR-like_helical_dom_sf"/>
</dbReference>
<dbReference type="Gene3D" id="1.25.40.10">
    <property type="entry name" value="Tetratricopeptide repeat domain"/>
    <property type="match status" value="1"/>
</dbReference>
<comment type="subunit">
    <text evidence="3">Component of the ER membrane protein complex (EMC).</text>
</comment>